<proteinExistence type="predicted"/>
<protein>
    <submittedName>
        <fullName evidence="3">Uncharacterized protein</fullName>
    </submittedName>
</protein>
<accession>A0A915KDH9</accession>
<dbReference type="Proteomes" id="UP000887565">
    <property type="component" value="Unplaced"/>
</dbReference>
<keyword evidence="1" id="KW-1133">Transmembrane helix</keyword>
<organism evidence="2 3">
    <name type="scientific">Romanomermis culicivorax</name>
    <name type="common">Nematode worm</name>
    <dbReference type="NCBI Taxonomy" id="13658"/>
    <lineage>
        <taxon>Eukaryota</taxon>
        <taxon>Metazoa</taxon>
        <taxon>Ecdysozoa</taxon>
        <taxon>Nematoda</taxon>
        <taxon>Enoplea</taxon>
        <taxon>Dorylaimia</taxon>
        <taxon>Mermithida</taxon>
        <taxon>Mermithoidea</taxon>
        <taxon>Mermithidae</taxon>
        <taxon>Romanomermis</taxon>
    </lineage>
</organism>
<keyword evidence="2" id="KW-1185">Reference proteome</keyword>
<reference evidence="3" key="1">
    <citation type="submission" date="2022-11" db="UniProtKB">
        <authorList>
            <consortium name="WormBaseParasite"/>
        </authorList>
    </citation>
    <scope>IDENTIFICATION</scope>
</reference>
<name>A0A915KDH9_ROMCU</name>
<keyword evidence="1" id="KW-0812">Transmembrane</keyword>
<dbReference type="AlphaFoldDB" id="A0A915KDH9"/>
<evidence type="ECO:0000313" key="2">
    <source>
        <dbReference type="Proteomes" id="UP000887565"/>
    </source>
</evidence>
<feature type="transmembrane region" description="Helical" evidence="1">
    <location>
        <begin position="31"/>
        <end position="55"/>
    </location>
</feature>
<dbReference type="WBParaSite" id="nRc.2.0.1.t36767-RA">
    <property type="protein sequence ID" value="nRc.2.0.1.t36767-RA"/>
    <property type="gene ID" value="nRc.2.0.1.g36767"/>
</dbReference>
<keyword evidence="1" id="KW-0472">Membrane</keyword>
<evidence type="ECO:0000313" key="3">
    <source>
        <dbReference type="WBParaSite" id="nRc.2.0.1.t36767-RA"/>
    </source>
</evidence>
<sequence>MKPVDLIDIARLLQPMQESIQDDIVDAKKAIVDLVCGALIYILYFIYICIAVVLLDTKYKLNM</sequence>
<evidence type="ECO:0000256" key="1">
    <source>
        <dbReference type="SAM" id="Phobius"/>
    </source>
</evidence>